<keyword evidence="1" id="KW-0815">Transposition</keyword>
<proteinExistence type="predicted"/>
<dbReference type="Pfam" id="PF00872">
    <property type="entry name" value="Transposase_mut"/>
    <property type="match status" value="1"/>
</dbReference>
<evidence type="ECO:0000313" key="5">
    <source>
        <dbReference type="Proteomes" id="UP000051530"/>
    </source>
</evidence>
<evidence type="ECO:0000256" key="3">
    <source>
        <dbReference type="ARBA" id="ARBA00023172"/>
    </source>
</evidence>
<evidence type="ECO:0000256" key="2">
    <source>
        <dbReference type="ARBA" id="ARBA00023125"/>
    </source>
</evidence>
<dbReference type="GO" id="GO:0004803">
    <property type="term" value="F:transposase activity"/>
    <property type="evidence" value="ECO:0007669"/>
    <property type="project" value="InterPro"/>
</dbReference>
<dbReference type="GO" id="GO:0006313">
    <property type="term" value="P:DNA transposition"/>
    <property type="evidence" value="ECO:0007669"/>
    <property type="project" value="InterPro"/>
</dbReference>
<comment type="caution">
    <text evidence="4">The sequence shown here is derived from an EMBL/GenBank/DDBJ whole genome shotgun (WGS) entry which is preliminary data.</text>
</comment>
<accession>A0A0R0M1E6</accession>
<dbReference type="Proteomes" id="UP000051530">
    <property type="component" value="Unassembled WGS sequence"/>
</dbReference>
<organism evidence="4 5">
    <name type="scientific">Pseudoloma neurophilia</name>
    <dbReference type="NCBI Taxonomy" id="146866"/>
    <lineage>
        <taxon>Eukaryota</taxon>
        <taxon>Fungi</taxon>
        <taxon>Fungi incertae sedis</taxon>
        <taxon>Microsporidia</taxon>
        <taxon>Pseudoloma</taxon>
    </lineage>
</organism>
<dbReference type="InterPro" id="IPR001207">
    <property type="entry name" value="Transposase_mutator"/>
</dbReference>
<name>A0A0R0M1E6_9MICR</name>
<keyword evidence="5" id="KW-1185">Reference proteome</keyword>
<gene>
    <name evidence="4" type="ORF">M153_25190001811</name>
</gene>
<evidence type="ECO:0000313" key="4">
    <source>
        <dbReference type="EMBL" id="KRH92839.1"/>
    </source>
</evidence>
<keyword evidence="3" id="KW-0233">DNA recombination</keyword>
<protein>
    <recommendedName>
        <fullName evidence="6">MULE transposase domain-containing protein</fullName>
    </recommendedName>
</protein>
<dbReference type="VEuPathDB" id="MicrosporidiaDB:M153_25190001811"/>
<dbReference type="AlphaFoldDB" id="A0A0R0M1E6"/>
<evidence type="ECO:0000256" key="1">
    <source>
        <dbReference type="ARBA" id="ARBA00022578"/>
    </source>
</evidence>
<dbReference type="GO" id="GO:0003677">
    <property type="term" value="F:DNA binding"/>
    <property type="evidence" value="ECO:0007669"/>
    <property type="project" value="UniProtKB-KW"/>
</dbReference>
<sequence>MENLVSDKALAFRKFVKEDSPATVHIFCWVHAFKNLQSEFKSINQATKQNMAVDLYFIQKMPSSDFFYEAINLFINKYSDFDDTQNFLNYIKEKNEQNELRWFKGMANEAPKTNNATESFNAKLKKAYFHSKIQPYKFGLLALLKSLKDHSEKQPDVLKINFLQKNCDVYQYYQLI</sequence>
<dbReference type="EMBL" id="LGUB01000643">
    <property type="protein sequence ID" value="KRH92839.1"/>
    <property type="molecule type" value="Genomic_DNA"/>
</dbReference>
<evidence type="ECO:0008006" key="6">
    <source>
        <dbReference type="Google" id="ProtNLM"/>
    </source>
</evidence>
<reference evidence="4 5" key="1">
    <citation type="submission" date="2015-07" db="EMBL/GenBank/DDBJ databases">
        <title>The genome of Pseudoloma neurophilia, a relevant intracellular parasite of the zebrafish.</title>
        <authorList>
            <person name="Ndikumana S."/>
            <person name="Pelin A."/>
            <person name="Sanders J."/>
            <person name="Corradi N."/>
        </authorList>
    </citation>
    <scope>NUCLEOTIDE SEQUENCE [LARGE SCALE GENOMIC DNA]</scope>
    <source>
        <strain evidence="4 5">MK1</strain>
    </source>
</reference>
<keyword evidence="2" id="KW-0238">DNA-binding</keyword>